<gene>
    <name evidence="2" type="ORF">Ato02nite_042280</name>
</gene>
<keyword evidence="1" id="KW-0472">Membrane</keyword>
<protein>
    <submittedName>
        <fullName evidence="2">Uncharacterized protein</fullName>
    </submittedName>
</protein>
<evidence type="ECO:0000313" key="2">
    <source>
        <dbReference type="EMBL" id="GIM92435.1"/>
    </source>
</evidence>
<dbReference type="EMBL" id="BOQN01000055">
    <property type="protein sequence ID" value="GIM92435.1"/>
    <property type="molecule type" value="Genomic_DNA"/>
</dbReference>
<sequence>MAQGVSGADRATAAAELAALAAGRGALADQRPRLRLEQTLLMTIVLTAAVSASALHNGVLSAIALPFALYAVISLAGVDDWPRTGVIPRRPRGLATIGLGLYIFIAVPACWTAAYVIDGRGNRWALPVAGVVISLLVVGGRLWTTKIQRAELQG</sequence>
<reference evidence="2 3" key="1">
    <citation type="submission" date="2021-03" db="EMBL/GenBank/DDBJ databases">
        <title>Whole genome shotgun sequence of Actinoplanes toevensis NBRC 105298.</title>
        <authorList>
            <person name="Komaki H."/>
            <person name="Tamura T."/>
        </authorList>
    </citation>
    <scope>NUCLEOTIDE SEQUENCE [LARGE SCALE GENOMIC DNA]</scope>
    <source>
        <strain evidence="2 3">NBRC 105298</strain>
    </source>
</reference>
<evidence type="ECO:0000256" key="1">
    <source>
        <dbReference type="SAM" id="Phobius"/>
    </source>
</evidence>
<keyword evidence="3" id="KW-1185">Reference proteome</keyword>
<feature type="transmembrane region" description="Helical" evidence="1">
    <location>
        <begin position="93"/>
        <end position="117"/>
    </location>
</feature>
<comment type="caution">
    <text evidence="2">The sequence shown here is derived from an EMBL/GenBank/DDBJ whole genome shotgun (WGS) entry which is preliminary data.</text>
</comment>
<proteinExistence type="predicted"/>
<feature type="transmembrane region" description="Helical" evidence="1">
    <location>
        <begin position="62"/>
        <end position="81"/>
    </location>
</feature>
<organism evidence="2 3">
    <name type="scientific">Paractinoplanes toevensis</name>
    <dbReference type="NCBI Taxonomy" id="571911"/>
    <lineage>
        <taxon>Bacteria</taxon>
        <taxon>Bacillati</taxon>
        <taxon>Actinomycetota</taxon>
        <taxon>Actinomycetes</taxon>
        <taxon>Micromonosporales</taxon>
        <taxon>Micromonosporaceae</taxon>
        <taxon>Paractinoplanes</taxon>
    </lineage>
</organism>
<name>A0A919W537_9ACTN</name>
<accession>A0A919W537</accession>
<dbReference type="Proteomes" id="UP000677082">
    <property type="component" value="Unassembled WGS sequence"/>
</dbReference>
<keyword evidence="1" id="KW-1133">Transmembrane helix</keyword>
<dbReference type="AlphaFoldDB" id="A0A919W537"/>
<keyword evidence="1" id="KW-0812">Transmembrane</keyword>
<evidence type="ECO:0000313" key="3">
    <source>
        <dbReference type="Proteomes" id="UP000677082"/>
    </source>
</evidence>
<feature type="transmembrane region" description="Helical" evidence="1">
    <location>
        <begin position="123"/>
        <end position="143"/>
    </location>
</feature>